<evidence type="ECO:0000256" key="2">
    <source>
        <dbReference type="ARBA" id="ARBA00006679"/>
    </source>
</evidence>
<keyword evidence="4 7" id="KW-0812">Transmembrane</keyword>
<dbReference type="Pfam" id="PF07681">
    <property type="entry name" value="DoxX"/>
    <property type="match status" value="1"/>
</dbReference>
<dbReference type="EMBL" id="QKTW01000017">
    <property type="protein sequence ID" value="PZF72493.1"/>
    <property type="molecule type" value="Genomic_DNA"/>
</dbReference>
<dbReference type="PANTHER" id="PTHR33452:SF1">
    <property type="entry name" value="INNER MEMBRANE PROTEIN YPHA-RELATED"/>
    <property type="match status" value="1"/>
</dbReference>
<comment type="caution">
    <text evidence="8">The sequence shown here is derived from an EMBL/GenBank/DDBJ whole genome shotgun (WGS) entry which is preliminary data.</text>
</comment>
<keyword evidence="5 7" id="KW-1133">Transmembrane helix</keyword>
<evidence type="ECO:0000256" key="6">
    <source>
        <dbReference type="ARBA" id="ARBA00023136"/>
    </source>
</evidence>
<evidence type="ECO:0000313" key="9">
    <source>
        <dbReference type="Proteomes" id="UP000248745"/>
    </source>
</evidence>
<dbReference type="RefSeq" id="WP_110999083.1">
    <property type="nucleotide sequence ID" value="NZ_QKTW01000017.1"/>
</dbReference>
<accession>A0A2W2BXA6</accession>
<evidence type="ECO:0000256" key="4">
    <source>
        <dbReference type="ARBA" id="ARBA00022692"/>
    </source>
</evidence>
<name>A0A2W2BXA6_9BACT</name>
<organism evidence="8 9">
    <name type="scientific">Taibaiella soli</name>
    <dbReference type="NCBI Taxonomy" id="1649169"/>
    <lineage>
        <taxon>Bacteria</taxon>
        <taxon>Pseudomonadati</taxon>
        <taxon>Bacteroidota</taxon>
        <taxon>Chitinophagia</taxon>
        <taxon>Chitinophagales</taxon>
        <taxon>Chitinophagaceae</taxon>
        <taxon>Taibaiella</taxon>
    </lineage>
</organism>
<protein>
    <submittedName>
        <fullName evidence="8">DoxX family protein</fullName>
    </submittedName>
</protein>
<dbReference type="OrthoDB" id="9813193at2"/>
<evidence type="ECO:0000256" key="1">
    <source>
        <dbReference type="ARBA" id="ARBA00004651"/>
    </source>
</evidence>
<dbReference type="Proteomes" id="UP000248745">
    <property type="component" value="Unassembled WGS sequence"/>
</dbReference>
<feature type="transmembrane region" description="Helical" evidence="7">
    <location>
        <begin position="12"/>
        <end position="31"/>
    </location>
</feature>
<comment type="similarity">
    <text evidence="2">Belongs to the DoxX family.</text>
</comment>
<dbReference type="InterPro" id="IPR051907">
    <property type="entry name" value="DoxX-like_oxidoreductase"/>
</dbReference>
<dbReference type="GO" id="GO:0005886">
    <property type="term" value="C:plasma membrane"/>
    <property type="evidence" value="ECO:0007669"/>
    <property type="project" value="UniProtKB-SubCell"/>
</dbReference>
<keyword evidence="3" id="KW-1003">Cell membrane</keyword>
<comment type="subcellular location">
    <subcellularLocation>
        <location evidence="1">Cell membrane</location>
        <topology evidence="1">Multi-pass membrane protein</topology>
    </subcellularLocation>
</comment>
<evidence type="ECO:0000256" key="3">
    <source>
        <dbReference type="ARBA" id="ARBA00022475"/>
    </source>
</evidence>
<sequence length="135" mass="14660">MAILAKLGNYKNTGQLLLRVGLGAMMVIHGYPKLLGGPQMWKQIGGSMNNIGIHFAPTFWGFMAGAAEAIGGLLFLLGLWFRPACFFLLFTMFMAAMHHFKAGDGLGQASHAIELGFVFIGMLFIGPGKYSMDKK</sequence>
<evidence type="ECO:0000256" key="5">
    <source>
        <dbReference type="ARBA" id="ARBA00022989"/>
    </source>
</evidence>
<dbReference type="AlphaFoldDB" id="A0A2W2BXA6"/>
<keyword evidence="6 7" id="KW-0472">Membrane</keyword>
<reference evidence="8 9" key="1">
    <citation type="submission" date="2018-06" db="EMBL/GenBank/DDBJ databases">
        <title>Mucibacter soli gen. nov., sp. nov., a new member of the family Chitinophagaceae producing mucin.</title>
        <authorList>
            <person name="Kim M.-K."/>
            <person name="Park S."/>
            <person name="Kim T.-S."/>
            <person name="Joung Y."/>
            <person name="Han J.-H."/>
            <person name="Kim S.B."/>
        </authorList>
    </citation>
    <scope>NUCLEOTIDE SEQUENCE [LARGE SCALE GENOMIC DNA]</scope>
    <source>
        <strain evidence="8 9">R1-15</strain>
    </source>
</reference>
<dbReference type="PANTHER" id="PTHR33452">
    <property type="entry name" value="OXIDOREDUCTASE CATD-RELATED"/>
    <property type="match status" value="1"/>
</dbReference>
<evidence type="ECO:0000313" key="8">
    <source>
        <dbReference type="EMBL" id="PZF72493.1"/>
    </source>
</evidence>
<dbReference type="InterPro" id="IPR032808">
    <property type="entry name" value="DoxX"/>
</dbReference>
<feature type="transmembrane region" description="Helical" evidence="7">
    <location>
        <begin position="106"/>
        <end position="125"/>
    </location>
</feature>
<proteinExistence type="inferred from homology"/>
<feature type="transmembrane region" description="Helical" evidence="7">
    <location>
        <begin position="51"/>
        <end position="77"/>
    </location>
</feature>
<evidence type="ECO:0000256" key="7">
    <source>
        <dbReference type="SAM" id="Phobius"/>
    </source>
</evidence>
<keyword evidence="9" id="KW-1185">Reference proteome</keyword>
<gene>
    <name evidence="8" type="ORF">DN068_11550</name>
</gene>